<evidence type="ECO:0000256" key="3">
    <source>
        <dbReference type="PIRNR" id="PIRNR006221"/>
    </source>
</evidence>
<dbReference type="Proteomes" id="UP001164746">
    <property type="component" value="Chromosome 4"/>
</dbReference>
<gene>
    <name evidence="4" type="ORF">MAR_010372</name>
</gene>
<dbReference type="InterPro" id="IPR011009">
    <property type="entry name" value="Kinase-like_dom_sf"/>
</dbReference>
<keyword evidence="5" id="KW-1185">Reference proteome</keyword>
<reference evidence="4" key="1">
    <citation type="submission" date="2022-11" db="EMBL/GenBank/DDBJ databases">
        <title>Centuries of genome instability and evolution in soft-shell clam transmissible cancer (bioRxiv).</title>
        <authorList>
            <person name="Hart S.F.M."/>
            <person name="Yonemitsu M.A."/>
            <person name="Giersch R.M."/>
            <person name="Beal B.F."/>
            <person name="Arriagada G."/>
            <person name="Davis B.W."/>
            <person name="Ostrander E.A."/>
            <person name="Goff S.P."/>
            <person name="Metzger M.J."/>
        </authorList>
    </citation>
    <scope>NUCLEOTIDE SEQUENCE</scope>
    <source>
        <strain evidence="4">MELC-2E11</strain>
        <tissue evidence="4">Siphon/mantle</tissue>
    </source>
</reference>
<dbReference type="EMBL" id="CP111015">
    <property type="protein sequence ID" value="WAR03814.1"/>
    <property type="molecule type" value="Genomic_DNA"/>
</dbReference>
<evidence type="ECO:0000313" key="4">
    <source>
        <dbReference type="EMBL" id="WAR03814.1"/>
    </source>
</evidence>
<dbReference type="Gene3D" id="3.90.1200.10">
    <property type="match status" value="1"/>
</dbReference>
<keyword evidence="3" id="KW-0808">Transferase</keyword>
<dbReference type="SUPFAM" id="SSF56112">
    <property type="entry name" value="Protein kinase-like (PK-like)"/>
    <property type="match status" value="1"/>
</dbReference>
<dbReference type="PANTHER" id="PTHR12149">
    <property type="entry name" value="FRUCTOSAMINE 3 KINASE-RELATED PROTEIN"/>
    <property type="match status" value="1"/>
</dbReference>
<evidence type="ECO:0000256" key="1">
    <source>
        <dbReference type="ARBA" id="ARBA00011961"/>
    </source>
</evidence>
<evidence type="ECO:0000256" key="2">
    <source>
        <dbReference type="ARBA" id="ARBA00048655"/>
    </source>
</evidence>
<evidence type="ECO:0000313" key="5">
    <source>
        <dbReference type="Proteomes" id="UP001164746"/>
    </source>
</evidence>
<dbReference type="EC" id="2.7.1.172" evidence="1"/>
<dbReference type="InterPro" id="IPR016477">
    <property type="entry name" value="Fructo-/Ketosamine-3-kinase"/>
</dbReference>
<protein>
    <recommendedName>
        <fullName evidence="1">protein-ribulosamine 3-kinase</fullName>
        <ecNumber evidence="1">2.7.1.172</ecNumber>
    </recommendedName>
</protein>
<proteinExistence type="inferred from homology"/>
<accession>A0ABY7E5W7</accession>
<comment type="similarity">
    <text evidence="3">Belongs to the fructosamine kinase family.</text>
</comment>
<comment type="catalytic activity">
    <reaction evidence="2">
        <text>N(6)-D-ribulosyl-L-lysyl-[protein] + ATP = N(6)-(3-O-phospho-D-ribulosyl)-L-lysyl-[protein] + ADP + H(+)</text>
        <dbReference type="Rhea" id="RHEA:48432"/>
        <dbReference type="Rhea" id="RHEA-COMP:12103"/>
        <dbReference type="Rhea" id="RHEA-COMP:12104"/>
        <dbReference type="ChEBI" id="CHEBI:15378"/>
        <dbReference type="ChEBI" id="CHEBI:30616"/>
        <dbReference type="ChEBI" id="CHEBI:90418"/>
        <dbReference type="ChEBI" id="CHEBI:90420"/>
        <dbReference type="ChEBI" id="CHEBI:456216"/>
        <dbReference type="EC" id="2.7.1.172"/>
    </reaction>
    <physiologicalReaction direction="left-to-right" evidence="2">
        <dbReference type="Rhea" id="RHEA:48433"/>
    </physiologicalReaction>
</comment>
<dbReference type="PANTHER" id="PTHR12149:SF8">
    <property type="entry name" value="PROTEIN-RIBULOSAMINE 3-KINASE"/>
    <property type="match status" value="1"/>
</dbReference>
<dbReference type="Pfam" id="PF03881">
    <property type="entry name" value="Fructosamin_kin"/>
    <property type="match status" value="1"/>
</dbReference>
<sequence>MSGPLERVVKEELGLSVLKGTGVSGGGCINQGTAYDTDKYGRVFIKVNSKSGARTMFEGEFASLEALAAPGIVRVPKPIKVIDQPSGGAALVMEYVEMGGGLHKYAAQLGEQLARLHLHNGSLESAARMAESNVHKLEGGPHYVGKFGFHVNTCCGYLEIDNTWRDNWQEFYANMIENHEGDRQARELWNKVLPKLPRFFDGVDIKPAIVHGDLWGGNASENNEGPLIFDPASLYGHSEYDLGISYLFGGFSGKFYEAYHKIFTTQAQHILQSGNHTTIRITTTI</sequence>
<organism evidence="4 5">
    <name type="scientific">Mya arenaria</name>
    <name type="common">Soft-shell clam</name>
    <dbReference type="NCBI Taxonomy" id="6604"/>
    <lineage>
        <taxon>Eukaryota</taxon>
        <taxon>Metazoa</taxon>
        <taxon>Spiralia</taxon>
        <taxon>Lophotrochozoa</taxon>
        <taxon>Mollusca</taxon>
        <taxon>Bivalvia</taxon>
        <taxon>Autobranchia</taxon>
        <taxon>Heteroconchia</taxon>
        <taxon>Euheterodonta</taxon>
        <taxon>Imparidentia</taxon>
        <taxon>Neoheterodontei</taxon>
        <taxon>Myida</taxon>
        <taxon>Myoidea</taxon>
        <taxon>Myidae</taxon>
        <taxon>Mya</taxon>
    </lineage>
</organism>
<dbReference type="Gene3D" id="3.30.200.20">
    <property type="entry name" value="Phosphorylase Kinase, domain 1"/>
    <property type="match status" value="1"/>
</dbReference>
<keyword evidence="3" id="KW-0418">Kinase</keyword>
<dbReference type="PIRSF" id="PIRSF006221">
    <property type="entry name" value="Ketosamine-3-kinase"/>
    <property type="match status" value="1"/>
</dbReference>
<name>A0ABY7E5W7_MYAAR</name>